<evidence type="ECO:0000313" key="1">
    <source>
        <dbReference type="EMBL" id="MEC4719012.1"/>
    </source>
</evidence>
<dbReference type="EMBL" id="JAWIIV010000004">
    <property type="protein sequence ID" value="MEC4719012.1"/>
    <property type="molecule type" value="Genomic_DNA"/>
</dbReference>
<evidence type="ECO:0000313" key="2">
    <source>
        <dbReference type="Proteomes" id="UP001352263"/>
    </source>
</evidence>
<reference evidence="1 2" key="1">
    <citation type="submission" date="2023-10" db="EMBL/GenBank/DDBJ databases">
        <title>Noviherbaspirillum sp. CPCC 100848 genome assembly.</title>
        <authorList>
            <person name="Li X.Y."/>
            <person name="Fang X.M."/>
        </authorList>
    </citation>
    <scope>NUCLEOTIDE SEQUENCE [LARGE SCALE GENOMIC DNA]</scope>
    <source>
        <strain evidence="1 2">CPCC 100848</strain>
    </source>
</reference>
<keyword evidence="2" id="KW-1185">Reference proteome</keyword>
<sequence length="133" mass="15022">MSDEEYFRSCVAKERHLAQLLGHEIEEYCESAGVLWEGTSPMPQWTRDWAACGPLIARYHIPISYGSQGGDAMPDTVIAGPIIAHYSDHPSPDRALMYAIVKAVISLLEHDKAHRYPHRFPLHERAHPAPSHR</sequence>
<comment type="caution">
    <text evidence="1">The sequence shown here is derived from an EMBL/GenBank/DDBJ whole genome shotgun (WGS) entry which is preliminary data.</text>
</comment>
<protein>
    <submittedName>
        <fullName evidence="1">Aminoacyl-tRNA synthetase</fullName>
    </submittedName>
</protein>
<name>A0ABU6J5T4_9BURK</name>
<dbReference type="Proteomes" id="UP001352263">
    <property type="component" value="Unassembled WGS sequence"/>
</dbReference>
<dbReference type="RefSeq" id="WP_326505726.1">
    <property type="nucleotide sequence ID" value="NZ_JAWIIV010000004.1"/>
</dbReference>
<organism evidence="1 2">
    <name type="scientific">Noviherbaspirillum album</name>
    <dbReference type="NCBI Taxonomy" id="3080276"/>
    <lineage>
        <taxon>Bacteria</taxon>
        <taxon>Pseudomonadati</taxon>
        <taxon>Pseudomonadota</taxon>
        <taxon>Betaproteobacteria</taxon>
        <taxon>Burkholderiales</taxon>
        <taxon>Oxalobacteraceae</taxon>
        <taxon>Noviherbaspirillum</taxon>
    </lineage>
</organism>
<accession>A0ABU6J5T4</accession>
<proteinExistence type="predicted"/>
<gene>
    <name evidence="1" type="ORF">RY831_07625</name>
</gene>